<keyword evidence="1" id="KW-0723">Serine/threonine-protein kinase</keyword>
<protein>
    <submittedName>
        <fullName evidence="3">Sulfate transporter</fullName>
    </submittedName>
</protein>
<dbReference type="AlphaFoldDB" id="A0A136PX25"/>
<keyword evidence="1" id="KW-0808">Transferase</keyword>
<organism evidence="3 4">
    <name type="scientific">Micromonospora rosaria</name>
    <dbReference type="NCBI Taxonomy" id="47874"/>
    <lineage>
        <taxon>Bacteria</taxon>
        <taxon>Bacillati</taxon>
        <taxon>Actinomycetota</taxon>
        <taxon>Actinomycetes</taxon>
        <taxon>Micromonosporales</taxon>
        <taxon>Micromonosporaceae</taxon>
        <taxon>Micromonospora</taxon>
    </lineage>
</organism>
<evidence type="ECO:0000313" key="4">
    <source>
        <dbReference type="Proteomes" id="UP000070620"/>
    </source>
</evidence>
<dbReference type="InterPro" id="IPR036890">
    <property type="entry name" value="HATPase_C_sf"/>
</dbReference>
<evidence type="ECO:0000256" key="1">
    <source>
        <dbReference type="ARBA" id="ARBA00022527"/>
    </source>
</evidence>
<dbReference type="PANTHER" id="PTHR35526:SF3">
    <property type="entry name" value="ANTI-SIGMA-F FACTOR RSBW"/>
    <property type="match status" value="1"/>
</dbReference>
<gene>
    <name evidence="3" type="ORF">AWW66_05600</name>
</gene>
<dbReference type="PANTHER" id="PTHR35526">
    <property type="entry name" value="ANTI-SIGMA-F FACTOR RSBW-RELATED"/>
    <property type="match status" value="1"/>
</dbReference>
<dbReference type="OrthoDB" id="3364147at2"/>
<dbReference type="GO" id="GO:0004674">
    <property type="term" value="F:protein serine/threonine kinase activity"/>
    <property type="evidence" value="ECO:0007669"/>
    <property type="project" value="UniProtKB-KW"/>
</dbReference>
<dbReference type="InterPro" id="IPR003594">
    <property type="entry name" value="HATPase_dom"/>
</dbReference>
<dbReference type="Pfam" id="PF13581">
    <property type="entry name" value="HATPase_c_2"/>
    <property type="match status" value="1"/>
</dbReference>
<keyword evidence="4" id="KW-1185">Reference proteome</keyword>
<sequence>MPTDVQCLVETDGSTTVVRLSGLLTPAGADTVRDILLTRLCARPGPLVVDLSALRSAAPGTGRLFAEVHRAVADWPAAGLLILDPGRLTLAAGSTPPGPDAPPVCATPAEALAVLAGAPAAAPVHTDLAPVVGAAREARVTVTESCARWGLPELAEPGCIAVTEMVNNAVAHARTGMTLRLAPRAGALHLAVRDYSRRQPAFAGLAPPTSTGGRGLLLIDTVARRWGSTDVPDGKVVWCVLYAEDEAAFRH</sequence>
<comment type="caution">
    <text evidence="3">The sequence shown here is derived from an EMBL/GenBank/DDBJ whole genome shotgun (WGS) entry which is preliminary data.</text>
</comment>
<keyword evidence="1" id="KW-0418">Kinase</keyword>
<evidence type="ECO:0000259" key="2">
    <source>
        <dbReference type="Pfam" id="PF13581"/>
    </source>
</evidence>
<dbReference type="EMBL" id="LRQV01000011">
    <property type="protein sequence ID" value="KXK62965.1"/>
    <property type="molecule type" value="Genomic_DNA"/>
</dbReference>
<accession>A0A136PX25</accession>
<dbReference type="Proteomes" id="UP000070620">
    <property type="component" value="Unassembled WGS sequence"/>
</dbReference>
<feature type="domain" description="Histidine kinase/HSP90-like ATPase" evidence="2">
    <location>
        <begin position="134"/>
        <end position="238"/>
    </location>
</feature>
<name>A0A136PX25_9ACTN</name>
<dbReference type="InterPro" id="IPR050267">
    <property type="entry name" value="Anti-sigma-factor_SerPK"/>
</dbReference>
<dbReference type="RefSeq" id="WP_067360694.1">
    <property type="nucleotide sequence ID" value="NZ_JBIUBN010000001.1"/>
</dbReference>
<proteinExistence type="predicted"/>
<dbReference type="CDD" id="cd16936">
    <property type="entry name" value="HATPase_RsbW-like"/>
    <property type="match status" value="1"/>
</dbReference>
<evidence type="ECO:0000313" key="3">
    <source>
        <dbReference type="EMBL" id="KXK62965.1"/>
    </source>
</evidence>
<reference evidence="3 4" key="1">
    <citation type="submission" date="2016-01" db="EMBL/GenBank/DDBJ databases">
        <title>Whole genome sequence and analysis of Micromonospora rosaria DSM 803, which can produce antibacterial substance rosamicin.</title>
        <authorList>
            <person name="Yang H."/>
            <person name="He X."/>
            <person name="Zhu D."/>
        </authorList>
    </citation>
    <scope>NUCLEOTIDE SEQUENCE [LARGE SCALE GENOMIC DNA]</scope>
    <source>
        <strain evidence="3 4">DSM 803</strain>
    </source>
</reference>
<dbReference type="Gene3D" id="3.30.565.10">
    <property type="entry name" value="Histidine kinase-like ATPase, C-terminal domain"/>
    <property type="match status" value="1"/>
</dbReference>